<gene>
    <name evidence="1" type="ORF">EKG83_04890</name>
</gene>
<evidence type="ECO:0000313" key="2">
    <source>
        <dbReference type="Proteomes" id="UP000325787"/>
    </source>
</evidence>
<sequence length="65" mass="7536">MPAPHAAPSRWQVFYRVSAEVYAQVAEIDRGHHHEALYWAKREREKGEEIARQLDAESSEDGEDE</sequence>
<organism evidence="1 2">
    <name type="scientific">Saccharothrix syringae</name>
    <name type="common">Nocardiopsis syringae</name>
    <dbReference type="NCBI Taxonomy" id="103733"/>
    <lineage>
        <taxon>Bacteria</taxon>
        <taxon>Bacillati</taxon>
        <taxon>Actinomycetota</taxon>
        <taxon>Actinomycetes</taxon>
        <taxon>Pseudonocardiales</taxon>
        <taxon>Pseudonocardiaceae</taxon>
        <taxon>Saccharothrix</taxon>
    </lineage>
</organism>
<dbReference type="EMBL" id="CP034550">
    <property type="protein sequence ID" value="QFZ24032.1"/>
    <property type="molecule type" value="Genomic_DNA"/>
</dbReference>
<proteinExistence type="predicted"/>
<dbReference type="NCBIfam" id="NF041510">
    <property type="entry name" value="AMED_5909_fam"/>
    <property type="match status" value="1"/>
</dbReference>
<protein>
    <submittedName>
        <fullName evidence="1">Uncharacterized protein</fullName>
    </submittedName>
</protein>
<dbReference type="Proteomes" id="UP000325787">
    <property type="component" value="Chromosome"/>
</dbReference>
<dbReference type="AlphaFoldDB" id="A0A5Q0HEM6"/>
<accession>A0A5Q0HEM6</accession>
<keyword evidence="2" id="KW-1185">Reference proteome</keyword>
<reference evidence="2" key="1">
    <citation type="journal article" date="2021" name="Curr. Microbiol.">
        <title>Complete genome of nocamycin-producing strain Saccharothrix syringae NRRL B-16468 reveals the biosynthetic potential for secondary metabolites.</title>
        <authorList>
            <person name="Mo X."/>
            <person name="Yang S."/>
        </authorList>
    </citation>
    <scope>NUCLEOTIDE SEQUENCE [LARGE SCALE GENOMIC DNA]</scope>
    <source>
        <strain evidence="2">ATCC 51364 / DSM 43886 / JCM 6844 / KCTC 9398 / NBRC 14523 / NRRL B-16468 / INA 2240</strain>
    </source>
</reference>
<evidence type="ECO:0000313" key="1">
    <source>
        <dbReference type="EMBL" id="QFZ24032.1"/>
    </source>
</evidence>
<dbReference type="InterPro" id="IPR048152">
    <property type="entry name" value="AMED_5909-like"/>
</dbReference>
<dbReference type="KEGG" id="ssyi:EKG83_04890"/>
<name>A0A5Q0HEM6_SACSY</name>
<dbReference type="OrthoDB" id="3627899at2"/>